<evidence type="ECO:0008006" key="4">
    <source>
        <dbReference type="Google" id="ProtNLM"/>
    </source>
</evidence>
<protein>
    <recommendedName>
        <fullName evidence="4">FtsX-like permease family protein</fullName>
    </recommendedName>
</protein>
<reference evidence="3" key="1">
    <citation type="submission" date="2016-10" db="EMBL/GenBank/DDBJ databases">
        <authorList>
            <person name="Varghese N."/>
            <person name="Submissions S."/>
        </authorList>
    </citation>
    <scope>NUCLEOTIDE SEQUENCE [LARGE SCALE GENOMIC DNA]</scope>
    <source>
        <strain evidence="3">DSM 45004</strain>
    </source>
</reference>
<keyword evidence="1" id="KW-0812">Transmembrane</keyword>
<dbReference type="AlphaFoldDB" id="A0A1I1Z5K2"/>
<feature type="transmembrane region" description="Helical" evidence="1">
    <location>
        <begin position="281"/>
        <end position="302"/>
    </location>
</feature>
<keyword evidence="3" id="KW-1185">Reference proteome</keyword>
<gene>
    <name evidence="2" type="ORF">SAMN04487819_11079</name>
</gene>
<evidence type="ECO:0000313" key="2">
    <source>
        <dbReference type="EMBL" id="SFE27041.1"/>
    </source>
</evidence>
<accession>A0A1I1Z5K2</accession>
<feature type="transmembrane region" description="Helical" evidence="1">
    <location>
        <begin position="229"/>
        <end position="252"/>
    </location>
</feature>
<keyword evidence="1" id="KW-0472">Membrane</keyword>
<dbReference type="Proteomes" id="UP000198716">
    <property type="component" value="Unassembled WGS sequence"/>
</dbReference>
<keyword evidence="1" id="KW-1133">Transmembrane helix</keyword>
<dbReference type="EMBL" id="FOMZ01000010">
    <property type="protein sequence ID" value="SFE27041.1"/>
    <property type="molecule type" value="Genomic_DNA"/>
</dbReference>
<proteinExistence type="predicted"/>
<organism evidence="2 3">
    <name type="scientific">Actinopolyspora alba</name>
    <dbReference type="NCBI Taxonomy" id="673379"/>
    <lineage>
        <taxon>Bacteria</taxon>
        <taxon>Bacillati</taxon>
        <taxon>Actinomycetota</taxon>
        <taxon>Actinomycetes</taxon>
        <taxon>Actinopolysporales</taxon>
        <taxon>Actinopolysporaceae</taxon>
        <taxon>Actinopolyspora</taxon>
        <taxon>Actinopolyspora alba group</taxon>
    </lineage>
</organism>
<feature type="transmembrane region" description="Helical" evidence="1">
    <location>
        <begin position="314"/>
        <end position="336"/>
    </location>
</feature>
<name>A0A1I1Z5K2_9ACTN</name>
<sequence>MIFLAEVPGGDAEPRMRVKLVVSGLLLGVLSAFAAWAVHWSLEDYQETTYELPGAVTKLSLGHGPQQVDPAARPEAAVELREYLVEHSLTLVVAPAGDGPPRLVVADPAGVLPWYTPPNPTGKHEPGRARRAYAFEGTYSQWQWLRGSSPALVPEDVEIVGTVSPPEDADDLQYVRPLAEYPLPLGQYLVDTDDPGELAEIRDIAYRAGFADFSTERVPLWEHLRDDPLVGTTGALLGAGYLAAMLFWTLGLRDRAGEFAIRTRHGATRARLVRQVWPRGLPFQLLGIVLGAAITGALVSLVGLRPPDRADWLVMAAAVTSGLLLAAPTWLLAAVLGTRVRSEVGRAG</sequence>
<evidence type="ECO:0000256" key="1">
    <source>
        <dbReference type="SAM" id="Phobius"/>
    </source>
</evidence>
<evidence type="ECO:0000313" key="3">
    <source>
        <dbReference type="Proteomes" id="UP000198716"/>
    </source>
</evidence>
<feature type="transmembrane region" description="Helical" evidence="1">
    <location>
        <begin position="20"/>
        <end position="42"/>
    </location>
</feature>